<proteinExistence type="predicted"/>
<dbReference type="InterPro" id="IPR037579">
    <property type="entry name" value="FIB_ANG-like"/>
</dbReference>
<dbReference type="GO" id="GO:0030674">
    <property type="term" value="F:protein-macromolecule adaptor activity"/>
    <property type="evidence" value="ECO:0007669"/>
    <property type="project" value="TreeGrafter"/>
</dbReference>
<dbReference type="InterPro" id="IPR036056">
    <property type="entry name" value="Fibrinogen-like_C"/>
</dbReference>
<dbReference type="PROSITE" id="PS00514">
    <property type="entry name" value="FIBRINOGEN_C_1"/>
    <property type="match status" value="1"/>
</dbReference>
<evidence type="ECO:0000313" key="8">
    <source>
        <dbReference type="EMBL" id="KAJ3664177.1"/>
    </source>
</evidence>
<dbReference type="FunFam" id="3.90.215.10:FF:000001">
    <property type="entry name" value="Tenascin isoform 1"/>
    <property type="match status" value="1"/>
</dbReference>
<evidence type="ECO:0000256" key="4">
    <source>
        <dbReference type="ARBA" id="ARBA00023180"/>
    </source>
</evidence>
<dbReference type="GO" id="GO:0030246">
    <property type="term" value="F:carbohydrate binding"/>
    <property type="evidence" value="ECO:0007669"/>
    <property type="project" value="UniProtKB-ARBA"/>
</dbReference>
<evidence type="ECO:0000256" key="6">
    <source>
        <dbReference type="SAM" id="SignalP"/>
    </source>
</evidence>
<evidence type="ECO:0000256" key="2">
    <source>
        <dbReference type="ARBA" id="ARBA00022525"/>
    </source>
</evidence>
<dbReference type="Pfam" id="PF00147">
    <property type="entry name" value="Fibrinogen_C"/>
    <property type="match status" value="1"/>
</dbReference>
<dbReference type="Proteomes" id="UP001168821">
    <property type="component" value="Unassembled WGS sequence"/>
</dbReference>
<comment type="function">
    <text evidence="5">Lectin involved in innate immunity. Agglutinates all types of human erythrocytes, Gram-positive and Gram-negative bacteria. Has a stronger agglutinating activity towards Gram-negative bacteria than towards Gram-positive bacteria. Specifically recognizes acetyl group-containing substances on agglutinated cells. The hemagglutinating activity was inhibited by EDTA, acetyl group-containing mono- and disaccharides, N-acetyl derivatives of amino acids, other acetyl group-containing substances, propionamide and benzamide. Enhances the antimicrobial activity of big defensin against Gram-positive bacteria but not against Gram-negative bacteria.</text>
</comment>
<dbReference type="NCBIfam" id="NF040941">
    <property type="entry name" value="GGGWT_bact"/>
    <property type="match status" value="1"/>
</dbReference>
<dbReference type="PROSITE" id="PS51406">
    <property type="entry name" value="FIBRINOGEN_C_2"/>
    <property type="match status" value="1"/>
</dbReference>
<dbReference type="InterPro" id="IPR002181">
    <property type="entry name" value="Fibrinogen_a/b/g_C_dom"/>
</dbReference>
<evidence type="ECO:0000313" key="9">
    <source>
        <dbReference type="Proteomes" id="UP001168821"/>
    </source>
</evidence>
<dbReference type="SUPFAM" id="SSF56496">
    <property type="entry name" value="Fibrinogen C-terminal domain-like"/>
    <property type="match status" value="1"/>
</dbReference>
<sequence length="282" mass="32277">MCGQPEIALVLTLVFLVSTTYGKCSEFTRVSTTQPPGAESEKIAELNSRLSTLETQIQKLLKNLNTSLPKNCIDVKENGNHVTGTYVIRPKSTPFTVLCDMNTRNGGWVVFLNRFEGSQDFYLYWDDYKNGFGDFGGEFWLGLDHLHDVTGSEYNELLVELTDFDNKTVYAQYHTFRVGNEDESYILKLLDGFTGEAKDSLFYQKGMKFSTRDKDNDNYSGACATEYTGAWWYNSCLWSNLNGQYLRGQVKPEFNHKGMIWSTFHGSTYSLKKARMMVRPRK</sequence>
<dbReference type="GO" id="GO:0034116">
    <property type="term" value="P:positive regulation of heterotypic cell-cell adhesion"/>
    <property type="evidence" value="ECO:0007669"/>
    <property type="project" value="TreeGrafter"/>
</dbReference>
<evidence type="ECO:0000256" key="1">
    <source>
        <dbReference type="ARBA" id="ARBA00004613"/>
    </source>
</evidence>
<feature type="chain" id="PRO_5041250044" description="Fibrinogen C-terminal domain-containing protein" evidence="6">
    <location>
        <begin position="23"/>
        <end position="282"/>
    </location>
</feature>
<dbReference type="Gene3D" id="3.90.215.10">
    <property type="entry name" value="Gamma Fibrinogen, chain A, domain 1"/>
    <property type="match status" value="1"/>
</dbReference>
<name>A0AA38MQ80_9CUCU</name>
<dbReference type="AlphaFoldDB" id="A0AA38MQ80"/>
<organism evidence="8 9">
    <name type="scientific">Zophobas morio</name>
    <dbReference type="NCBI Taxonomy" id="2755281"/>
    <lineage>
        <taxon>Eukaryota</taxon>
        <taxon>Metazoa</taxon>
        <taxon>Ecdysozoa</taxon>
        <taxon>Arthropoda</taxon>
        <taxon>Hexapoda</taxon>
        <taxon>Insecta</taxon>
        <taxon>Pterygota</taxon>
        <taxon>Neoptera</taxon>
        <taxon>Endopterygota</taxon>
        <taxon>Coleoptera</taxon>
        <taxon>Polyphaga</taxon>
        <taxon>Cucujiformia</taxon>
        <taxon>Tenebrionidae</taxon>
        <taxon>Zophobas</taxon>
    </lineage>
</organism>
<feature type="signal peptide" evidence="6">
    <location>
        <begin position="1"/>
        <end position="22"/>
    </location>
</feature>
<dbReference type="EMBL" id="JALNTZ010000002">
    <property type="protein sequence ID" value="KAJ3664177.1"/>
    <property type="molecule type" value="Genomic_DNA"/>
</dbReference>
<reference evidence="8" key="1">
    <citation type="journal article" date="2023" name="G3 (Bethesda)">
        <title>Whole genome assemblies of Zophobas morio and Tenebrio molitor.</title>
        <authorList>
            <person name="Kaur S."/>
            <person name="Stinson S.A."/>
            <person name="diCenzo G.C."/>
        </authorList>
    </citation>
    <scope>NUCLEOTIDE SEQUENCE</scope>
    <source>
        <strain evidence="8">QUZm001</strain>
    </source>
</reference>
<dbReference type="PANTHER" id="PTHR47221:SF5">
    <property type="entry name" value="FIBRINOGEN C-TERMINAL DOMAIN-CONTAINING PROTEIN"/>
    <property type="match status" value="1"/>
</dbReference>
<feature type="domain" description="Fibrinogen C-terminal" evidence="7">
    <location>
        <begin position="63"/>
        <end position="282"/>
    </location>
</feature>
<comment type="caution">
    <text evidence="8">The sequence shown here is derived from an EMBL/GenBank/DDBJ whole genome shotgun (WGS) entry which is preliminary data.</text>
</comment>
<keyword evidence="2" id="KW-0964">Secreted</keyword>
<dbReference type="SMART" id="SM00186">
    <property type="entry name" value="FBG"/>
    <property type="match status" value="1"/>
</dbReference>
<dbReference type="CDD" id="cd00087">
    <property type="entry name" value="FReD"/>
    <property type="match status" value="1"/>
</dbReference>
<accession>A0AA38MQ80</accession>
<protein>
    <recommendedName>
        <fullName evidence="7">Fibrinogen C-terminal domain-containing protein</fullName>
    </recommendedName>
</protein>
<keyword evidence="6" id="KW-0732">Signal</keyword>
<keyword evidence="4" id="KW-0325">Glycoprotein</keyword>
<comment type="subcellular location">
    <subcellularLocation>
        <location evidence="1">Secreted</location>
    </subcellularLocation>
</comment>
<dbReference type="GO" id="GO:0005201">
    <property type="term" value="F:extracellular matrix structural constituent"/>
    <property type="evidence" value="ECO:0007669"/>
    <property type="project" value="TreeGrafter"/>
</dbReference>
<keyword evidence="3" id="KW-1015">Disulfide bond</keyword>
<dbReference type="GO" id="GO:0005577">
    <property type="term" value="C:fibrinogen complex"/>
    <property type="evidence" value="ECO:0007669"/>
    <property type="project" value="TreeGrafter"/>
</dbReference>
<dbReference type="InterPro" id="IPR014716">
    <property type="entry name" value="Fibrinogen_a/b/g_C_1"/>
</dbReference>
<gene>
    <name evidence="8" type="ORF">Zmor_008367</name>
</gene>
<dbReference type="InterPro" id="IPR020837">
    <property type="entry name" value="Fibrinogen_CS"/>
</dbReference>
<keyword evidence="9" id="KW-1185">Reference proteome</keyword>
<evidence type="ECO:0000256" key="3">
    <source>
        <dbReference type="ARBA" id="ARBA00023157"/>
    </source>
</evidence>
<dbReference type="PANTHER" id="PTHR47221">
    <property type="entry name" value="FIBRINOGEN ALPHA CHAIN"/>
    <property type="match status" value="1"/>
</dbReference>
<evidence type="ECO:0000256" key="5">
    <source>
        <dbReference type="ARBA" id="ARBA00053344"/>
    </source>
</evidence>
<evidence type="ECO:0000259" key="7">
    <source>
        <dbReference type="PROSITE" id="PS51406"/>
    </source>
</evidence>